<dbReference type="SUPFAM" id="SSF51735">
    <property type="entry name" value="NAD(P)-binding Rossmann-fold domains"/>
    <property type="match status" value="1"/>
</dbReference>
<dbReference type="PANTHER" id="PTHR32487:SF0">
    <property type="entry name" value="3-OXO-DELTA(4,5)-STEROID 5-BETA-REDUCTASE"/>
    <property type="match status" value="1"/>
</dbReference>
<gene>
    <name evidence="2" type="ORF">GCM10007094_33780</name>
</gene>
<proteinExistence type="predicted"/>
<dbReference type="Proteomes" id="UP000637980">
    <property type="component" value="Unassembled WGS sequence"/>
</dbReference>
<feature type="domain" description="PRISE-like Rossmann-fold" evidence="1">
    <location>
        <begin position="59"/>
        <end position="355"/>
    </location>
</feature>
<evidence type="ECO:0000313" key="2">
    <source>
        <dbReference type="EMBL" id="GHB41569.1"/>
    </source>
</evidence>
<sequence length="355" mass="40090">MYAKRALIFGVTGIAGGNLAAHLNSLNDWEIHGVSRQPVRGASYITCHNVDLHDRAKAAKELSEIDPTHIFYCAWALGKDEAENIRLNGEMMRAALAPFRKSSRLRHVALVTGGKHYVGPFGEFDPASAQTPFREDLPRLDKPNFYYEQEDVLFEHCAENGCGWSVHRADTIVGYTLGNLMNMGVTLATFASICKATGRPFAFPGTEFSYNGLYGFTDARILAKQMHWAATEPNARNEAFNIVNGEVIRWRNMWATIARYFELEVPAQPVQSLSLEDFLKGCSGTWDELIEKHGLQRNPLEKLASGWHSDLDLSRPLELLMSMTKSRRLGFKEFQDSERSFIDLFDRLRAERIIP</sequence>
<accession>A0ABQ3EJ17</accession>
<dbReference type="CDD" id="cd08948">
    <property type="entry name" value="5beta-POR_like_SDR_a"/>
    <property type="match status" value="1"/>
</dbReference>
<dbReference type="PANTHER" id="PTHR32487">
    <property type="entry name" value="3-OXO-DELTA(4,5)-STEROID 5-BETA-REDUCTASE"/>
    <property type="match status" value="1"/>
</dbReference>
<dbReference type="InterPro" id="IPR036291">
    <property type="entry name" value="NAD(P)-bd_dom_sf"/>
</dbReference>
<dbReference type="Gene3D" id="3.40.50.720">
    <property type="entry name" value="NAD(P)-binding Rossmann-like Domain"/>
    <property type="match status" value="1"/>
</dbReference>
<comment type="caution">
    <text evidence="2">The sequence shown here is derived from an EMBL/GenBank/DDBJ whole genome shotgun (WGS) entry which is preliminary data.</text>
</comment>
<reference evidence="3" key="1">
    <citation type="journal article" date="2019" name="Int. J. Syst. Evol. Microbiol.">
        <title>The Global Catalogue of Microorganisms (GCM) 10K type strain sequencing project: providing services to taxonomists for standard genome sequencing and annotation.</title>
        <authorList>
            <consortium name="The Broad Institute Genomics Platform"/>
            <consortium name="The Broad Institute Genome Sequencing Center for Infectious Disease"/>
            <person name="Wu L."/>
            <person name="Ma J."/>
        </authorList>
    </citation>
    <scope>NUCLEOTIDE SEQUENCE [LARGE SCALE GENOMIC DNA]</scope>
    <source>
        <strain evidence="3">KCTC 12861</strain>
    </source>
</reference>
<evidence type="ECO:0000259" key="1">
    <source>
        <dbReference type="Pfam" id="PF22917"/>
    </source>
</evidence>
<dbReference type="RefSeq" id="WP_189437964.1">
    <property type="nucleotide sequence ID" value="NZ_BMXE01000006.1"/>
</dbReference>
<keyword evidence="3" id="KW-1185">Reference proteome</keyword>
<organism evidence="2 3">
    <name type="scientific">Pseudovibrio japonicus</name>
    <dbReference type="NCBI Taxonomy" id="366534"/>
    <lineage>
        <taxon>Bacteria</taxon>
        <taxon>Pseudomonadati</taxon>
        <taxon>Pseudomonadota</taxon>
        <taxon>Alphaproteobacteria</taxon>
        <taxon>Hyphomicrobiales</taxon>
        <taxon>Stappiaceae</taxon>
        <taxon>Pseudovibrio</taxon>
    </lineage>
</organism>
<evidence type="ECO:0000313" key="3">
    <source>
        <dbReference type="Proteomes" id="UP000637980"/>
    </source>
</evidence>
<protein>
    <submittedName>
        <fullName evidence="2">NAD dependent epimerase/dehydratase</fullName>
    </submittedName>
</protein>
<dbReference type="Pfam" id="PF22917">
    <property type="entry name" value="PRISE"/>
    <property type="match status" value="1"/>
</dbReference>
<name>A0ABQ3EJ17_9HYPH</name>
<dbReference type="InterPro" id="IPR055222">
    <property type="entry name" value="PRISE-like_Rossmann-fold"/>
</dbReference>
<dbReference type="EMBL" id="BMXE01000006">
    <property type="protein sequence ID" value="GHB41569.1"/>
    <property type="molecule type" value="Genomic_DNA"/>
</dbReference>